<accession>A0A1I1H5Z0</accession>
<sequence>MALREGSSRRATGSSGPLARSRTWPGGKAMSAPRSGSHGTLGSTDSQTAEAHDFSRGGPIQGLSTSHDRRFSTGFSASRRSGCPGYWREQPPRVYDDDRQAVPLRRTRPVRPVPRDDTRDRRSPVGTRGRAVHVEAYPAPLPASDATAKPRDGHTRPRSHGTASPMALGRSTSATTRTSSRPIVGSNEREATRLLGVSPIHRPTRVYGRRVRHHRRSPLGSVDGPGVSRLWLSRGYDAPPRDTHVFVRLRGTCRPRRARDVPQAVRIDRQADGTARVPQVGRPLMVGVNETRSSRSHTRNRRFLGTSSRAHRLNEEHRNRSIRV</sequence>
<keyword evidence="3" id="KW-1185">Reference proteome</keyword>
<feature type="compositionally biased region" description="Polar residues" evidence="1">
    <location>
        <begin position="37"/>
        <end position="49"/>
    </location>
</feature>
<protein>
    <submittedName>
        <fullName evidence="2">Uncharacterized protein</fullName>
    </submittedName>
</protein>
<organism evidence="2 3">
    <name type="scientific">Natronobacterium haloterrestre</name>
    <name type="common">Halobiforma haloterrestris</name>
    <dbReference type="NCBI Taxonomy" id="148448"/>
    <lineage>
        <taxon>Archaea</taxon>
        <taxon>Methanobacteriati</taxon>
        <taxon>Methanobacteriota</taxon>
        <taxon>Stenosarchaea group</taxon>
        <taxon>Halobacteria</taxon>
        <taxon>Halobacteriales</taxon>
        <taxon>Natrialbaceae</taxon>
        <taxon>Natronobacterium</taxon>
    </lineage>
</organism>
<feature type="region of interest" description="Disordered" evidence="1">
    <location>
        <begin position="1"/>
        <end position="182"/>
    </location>
</feature>
<reference evidence="3" key="1">
    <citation type="submission" date="2016-10" db="EMBL/GenBank/DDBJ databases">
        <authorList>
            <person name="Varghese N."/>
            <person name="Submissions S."/>
        </authorList>
    </citation>
    <scope>NUCLEOTIDE SEQUENCE [LARGE SCALE GENOMIC DNA]</scope>
    <source>
        <strain evidence="3">DSM 13078</strain>
    </source>
</reference>
<gene>
    <name evidence="2" type="ORF">SAMN05444422_105226</name>
</gene>
<proteinExistence type="predicted"/>
<feature type="compositionally biased region" description="Basic and acidic residues" evidence="1">
    <location>
        <begin position="90"/>
        <end position="100"/>
    </location>
</feature>
<evidence type="ECO:0000256" key="1">
    <source>
        <dbReference type="SAM" id="MobiDB-lite"/>
    </source>
</evidence>
<feature type="compositionally biased region" description="Basic and acidic residues" evidence="1">
    <location>
        <begin position="113"/>
        <end position="123"/>
    </location>
</feature>
<feature type="region of interest" description="Disordered" evidence="1">
    <location>
        <begin position="291"/>
        <end position="324"/>
    </location>
</feature>
<evidence type="ECO:0000313" key="2">
    <source>
        <dbReference type="EMBL" id="SFC19609.1"/>
    </source>
</evidence>
<feature type="compositionally biased region" description="Basic and acidic residues" evidence="1">
    <location>
        <begin position="312"/>
        <end position="324"/>
    </location>
</feature>
<dbReference type="Proteomes" id="UP000199161">
    <property type="component" value="Unassembled WGS sequence"/>
</dbReference>
<name>A0A1I1H5Z0_NATHA</name>
<dbReference type="AlphaFoldDB" id="A0A1I1H5Z0"/>
<evidence type="ECO:0000313" key="3">
    <source>
        <dbReference type="Proteomes" id="UP000199161"/>
    </source>
</evidence>
<dbReference type="EMBL" id="FOKW01000005">
    <property type="protein sequence ID" value="SFC19609.1"/>
    <property type="molecule type" value="Genomic_DNA"/>
</dbReference>
<feature type="compositionally biased region" description="Low complexity" evidence="1">
    <location>
        <begin position="170"/>
        <end position="181"/>
    </location>
</feature>